<organism evidence="1 2">
    <name type="scientific">Albula glossodonta</name>
    <name type="common">roundjaw bonefish</name>
    <dbReference type="NCBI Taxonomy" id="121402"/>
    <lineage>
        <taxon>Eukaryota</taxon>
        <taxon>Metazoa</taxon>
        <taxon>Chordata</taxon>
        <taxon>Craniata</taxon>
        <taxon>Vertebrata</taxon>
        <taxon>Euteleostomi</taxon>
        <taxon>Actinopterygii</taxon>
        <taxon>Neopterygii</taxon>
        <taxon>Teleostei</taxon>
        <taxon>Albuliformes</taxon>
        <taxon>Albulidae</taxon>
        <taxon>Albula</taxon>
    </lineage>
</organism>
<name>A0A8T2PCJ6_9TELE</name>
<sequence length="190" mass="20600">MVLQQSREIGKRWIGWYLVRSGRAALWGATGGGQPIQVRHDDHGRLPQVDGQVVVLRQGQTGSGSHLHVLLSTGQVLAGVNVLEAQQQGQEGGAGSLSRALVPDGGDCSLIEQRGFWKSTQGVKGLLQELAAQVCILACPRTHKQRCDTVSLPHTLSLSLIQMSSIGIFHCTAKAHKYWKNQLNYSGNKM</sequence>
<dbReference type="AlphaFoldDB" id="A0A8T2PCJ6"/>
<keyword evidence="2" id="KW-1185">Reference proteome</keyword>
<protein>
    <submittedName>
        <fullName evidence="1">Uncharacterized protein</fullName>
    </submittedName>
</protein>
<reference evidence="1" key="1">
    <citation type="thesis" date="2021" institute="BYU ScholarsArchive" country="Provo, UT, USA">
        <title>Applications of and Algorithms for Genome Assembly and Genomic Analyses with an Emphasis on Marine Teleosts.</title>
        <authorList>
            <person name="Pickett B.D."/>
        </authorList>
    </citation>
    <scope>NUCLEOTIDE SEQUENCE</scope>
    <source>
        <strain evidence="1">HI-2016</strain>
    </source>
</reference>
<comment type="caution">
    <text evidence="1">The sequence shown here is derived from an EMBL/GenBank/DDBJ whole genome shotgun (WGS) entry which is preliminary data.</text>
</comment>
<accession>A0A8T2PCJ6</accession>
<gene>
    <name evidence="1" type="ORF">JZ751_029248</name>
</gene>
<proteinExistence type="predicted"/>
<evidence type="ECO:0000313" key="2">
    <source>
        <dbReference type="Proteomes" id="UP000824540"/>
    </source>
</evidence>
<evidence type="ECO:0000313" key="1">
    <source>
        <dbReference type="EMBL" id="KAG9348931.1"/>
    </source>
</evidence>
<dbReference type="EMBL" id="JAFBMS010000010">
    <property type="protein sequence ID" value="KAG9348931.1"/>
    <property type="molecule type" value="Genomic_DNA"/>
</dbReference>
<dbReference type="Proteomes" id="UP000824540">
    <property type="component" value="Unassembled WGS sequence"/>
</dbReference>